<dbReference type="EMBL" id="SMTL01000001">
    <property type="protein sequence ID" value="TDK39002.1"/>
    <property type="molecule type" value="Genomic_DNA"/>
</dbReference>
<dbReference type="AlphaFoldDB" id="A0A4R5UMA3"/>
<gene>
    <name evidence="3" type="ORF">E2F50_02350</name>
</gene>
<keyword evidence="1 3" id="KW-0489">Methyltransferase</keyword>
<dbReference type="Pfam" id="PF02636">
    <property type="entry name" value="Methyltransf_28"/>
    <property type="match status" value="1"/>
</dbReference>
<dbReference type="GO" id="GO:0032259">
    <property type="term" value="P:methylation"/>
    <property type="evidence" value="ECO:0007669"/>
    <property type="project" value="UniProtKB-KW"/>
</dbReference>
<dbReference type="InterPro" id="IPR038375">
    <property type="entry name" value="NDUFAF7_sf"/>
</dbReference>
<evidence type="ECO:0000313" key="4">
    <source>
        <dbReference type="Proteomes" id="UP000295238"/>
    </source>
</evidence>
<dbReference type="RefSeq" id="WP_133314450.1">
    <property type="nucleotide sequence ID" value="NZ_SMTL01000001.1"/>
</dbReference>
<name>A0A4R5UMA3_9HYPH</name>
<dbReference type="GO" id="GO:0035243">
    <property type="term" value="F:protein-arginine omega-N symmetric methyltransferase activity"/>
    <property type="evidence" value="ECO:0007669"/>
    <property type="project" value="TreeGrafter"/>
</dbReference>
<evidence type="ECO:0000256" key="1">
    <source>
        <dbReference type="ARBA" id="ARBA00022603"/>
    </source>
</evidence>
<sequence length="366" mass="39898">MTTPLAEKIKSLIRANGPISVTDYFALCLADPEHGYYKTREPFGRHGDFITAPEISQLFGEMVGIFMVHAWQRHGTPTDVRLVEIGPGRGTMMADMLRVIKRIAPALFDDLHVHLVETSDRLRGVQRVSLEAYSTKISWHDSFEDVPEGFTLVAANELFDAIPIRQFVKTPTGFRERLVGLGAEDELIFAAGVATLDPDWLPVPAASIPDGTVFEISPARQAVMQALCERLKAFGGSALIIDYGHMVTGFGDTLQAVRNHDYDPPLAHPGEADLTSHVDFEDLAKVAVSTGCHLNGGLRQGEFLYGLGLAERASALARDKQPIEQRLIAAAVDRLAGEGAGKMGELFKVIAVSSPALNLMPFRPVE</sequence>
<protein>
    <submittedName>
        <fullName evidence="3">Class I SAM-dependent methyltransferase</fullName>
    </submittedName>
</protein>
<accession>A0A4R5UMA3</accession>
<dbReference type="OrthoDB" id="9794208at2"/>
<dbReference type="Gene3D" id="3.40.50.12710">
    <property type="match status" value="1"/>
</dbReference>
<keyword evidence="2 3" id="KW-0808">Transferase</keyword>
<reference evidence="3 4" key="1">
    <citation type="submission" date="2019-03" db="EMBL/GenBank/DDBJ databases">
        <title>Rhizobium sp. nov., an bacterium isolated from biocrust in Mu Us Desert.</title>
        <authorList>
            <person name="Lixiong L."/>
        </authorList>
    </citation>
    <scope>NUCLEOTIDE SEQUENCE [LARGE SCALE GENOMIC DNA]</scope>
    <source>
        <strain evidence="3 4">SPY-1</strain>
    </source>
</reference>
<dbReference type="InterPro" id="IPR003788">
    <property type="entry name" value="NDUFAF7"/>
</dbReference>
<keyword evidence="4" id="KW-1185">Reference proteome</keyword>
<evidence type="ECO:0000256" key="2">
    <source>
        <dbReference type="ARBA" id="ARBA00022679"/>
    </source>
</evidence>
<proteinExistence type="predicted"/>
<dbReference type="Proteomes" id="UP000295238">
    <property type="component" value="Unassembled WGS sequence"/>
</dbReference>
<dbReference type="PANTHER" id="PTHR12049">
    <property type="entry name" value="PROTEIN ARGININE METHYLTRANSFERASE NDUFAF7, MITOCHONDRIAL"/>
    <property type="match status" value="1"/>
</dbReference>
<organism evidence="3 4">
    <name type="scientific">Rhizobium deserti</name>
    <dbReference type="NCBI Taxonomy" id="2547961"/>
    <lineage>
        <taxon>Bacteria</taxon>
        <taxon>Pseudomonadati</taxon>
        <taxon>Pseudomonadota</taxon>
        <taxon>Alphaproteobacteria</taxon>
        <taxon>Hyphomicrobiales</taxon>
        <taxon>Rhizobiaceae</taxon>
        <taxon>Rhizobium/Agrobacterium group</taxon>
        <taxon>Rhizobium</taxon>
    </lineage>
</organism>
<dbReference type="PANTHER" id="PTHR12049:SF7">
    <property type="entry name" value="PROTEIN ARGININE METHYLTRANSFERASE NDUFAF7, MITOCHONDRIAL"/>
    <property type="match status" value="1"/>
</dbReference>
<evidence type="ECO:0000313" key="3">
    <source>
        <dbReference type="EMBL" id="TDK39002.1"/>
    </source>
</evidence>
<dbReference type="SUPFAM" id="SSF53335">
    <property type="entry name" value="S-adenosyl-L-methionine-dependent methyltransferases"/>
    <property type="match status" value="1"/>
</dbReference>
<dbReference type="InterPro" id="IPR029063">
    <property type="entry name" value="SAM-dependent_MTases_sf"/>
</dbReference>
<comment type="caution">
    <text evidence="3">The sequence shown here is derived from an EMBL/GenBank/DDBJ whole genome shotgun (WGS) entry which is preliminary data.</text>
</comment>